<proteinExistence type="predicted"/>
<dbReference type="EMBL" id="SOJK01000207">
    <property type="protein sequence ID" value="TET44624.1"/>
    <property type="molecule type" value="Genomic_DNA"/>
</dbReference>
<reference evidence="1 2" key="1">
    <citation type="submission" date="2019-03" db="EMBL/GenBank/DDBJ databases">
        <title>Metabolic potential of uncultured bacteria and archaea associated with petroleum seepage in deep-sea sediments.</title>
        <authorList>
            <person name="Dong X."/>
            <person name="Hubert C."/>
        </authorList>
    </citation>
    <scope>NUCLEOTIDE SEQUENCE [LARGE SCALE GENOMIC DNA]</scope>
    <source>
        <strain evidence="1">E29_bin78</strain>
    </source>
</reference>
<accession>A0A523UQ16</accession>
<dbReference type="Proteomes" id="UP000320679">
    <property type="component" value="Unassembled WGS sequence"/>
</dbReference>
<sequence length="161" mass="18119">MKKIIVGLAIGSLVAASVGWYAIGAYARGGAGQRTMRGSQPGNGWGYMQMLETKAEILGATTEELGEELEKGKCFSEIAQEKGFTLQEFQQRMLTAQKERLQKQVDAGLLTQEELNRRLQLMEERHEYCQENPAEMSARLRTGRDNWKAGNRMGRGMRFAR</sequence>
<evidence type="ECO:0000313" key="1">
    <source>
        <dbReference type="EMBL" id="TET44624.1"/>
    </source>
</evidence>
<organism evidence="1 2">
    <name type="scientific">Aerophobetes bacterium</name>
    <dbReference type="NCBI Taxonomy" id="2030807"/>
    <lineage>
        <taxon>Bacteria</taxon>
        <taxon>Candidatus Aerophobota</taxon>
    </lineage>
</organism>
<dbReference type="InterPro" id="IPR024485">
    <property type="entry name" value="DUF2680"/>
</dbReference>
<name>A0A523UQ16_UNCAE</name>
<dbReference type="AlphaFoldDB" id="A0A523UQ16"/>
<evidence type="ECO:0000313" key="2">
    <source>
        <dbReference type="Proteomes" id="UP000320679"/>
    </source>
</evidence>
<comment type="caution">
    <text evidence="1">The sequence shown here is derived from an EMBL/GenBank/DDBJ whole genome shotgun (WGS) entry which is preliminary data.</text>
</comment>
<protein>
    <submittedName>
        <fullName evidence="1">DUF2680 domain-containing protein</fullName>
    </submittedName>
</protein>
<gene>
    <name evidence="1" type="ORF">E3J59_04935</name>
</gene>
<dbReference type="Pfam" id="PF10925">
    <property type="entry name" value="DUF2680"/>
    <property type="match status" value="1"/>
</dbReference>